<comment type="function">
    <text evidence="14">Acts as a processive, ATP-dependent zinc metallopeptidase for both cytoplasmic and membrane proteins. Plays a role in the quality control of integral membrane proteins.</text>
</comment>
<keyword evidence="14" id="KW-1003">Cell membrane</keyword>
<comment type="cofactor">
    <cofactor evidence="14">
        <name>Zn(2+)</name>
        <dbReference type="ChEBI" id="CHEBI:29105"/>
    </cofactor>
    <text evidence="14">Binds 1 zinc ion per subunit.</text>
</comment>
<evidence type="ECO:0000256" key="13">
    <source>
        <dbReference type="ARBA" id="ARBA00061570"/>
    </source>
</evidence>
<dbReference type="AlphaFoldDB" id="A0A2M6WZU5"/>
<feature type="binding site" evidence="14">
    <location>
        <position position="442"/>
    </location>
    <ligand>
        <name>Zn(2+)</name>
        <dbReference type="ChEBI" id="CHEBI:29105"/>
        <note>catalytic</note>
    </ligand>
</feature>
<evidence type="ECO:0000256" key="6">
    <source>
        <dbReference type="ARBA" id="ARBA00022741"/>
    </source>
</evidence>
<dbReference type="InterPro" id="IPR003959">
    <property type="entry name" value="ATPase_AAA_core"/>
</dbReference>
<dbReference type="FunFam" id="3.40.50.300:FF:000001">
    <property type="entry name" value="ATP-dependent zinc metalloprotease FtsH"/>
    <property type="match status" value="1"/>
</dbReference>
<evidence type="ECO:0000256" key="10">
    <source>
        <dbReference type="ARBA" id="ARBA00022989"/>
    </source>
</evidence>
<dbReference type="Pfam" id="PF00004">
    <property type="entry name" value="AAA"/>
    <property type="match status" value="1"/>
</dbReference>
<dbReference type="InterPro" id="IPR003593">
    <property type="entry name" value="AAA+_ATPase"/>
</dbReference>
<evidence type="ECO:0000256" key="16">
    <source>
        <dbReference type="SAM" id="MobiDB-lite"/>
    </source>
</evidence>
<feature type="domain" description="AAA+ ATPase" evidence="17">
    <location>
        <begin position="212"/>
        <end position="351"/>
    </location>
</feature>
<feature type="transmembrane region" description="Helical" evidence="14">
    <location>
        <begin position="121"/>
        <end position="143"/>
    </location>
</feature>
<evidence type="ECO:0000256" key="15">
    <source>
        <dbReference type="RuleBase" id="RU003651"/>
    </source>
</evidence>
<keyword evidence="18" id="KW-0131">Cell cycle</keyword>
<evidence type="ECO:0000256" key="11">
    <source>
        <dbReference type="ARBA" id="ARBA00023049"/>
    </source>
</evidence>
<dbReference type="Gene3D" id="1.10.8.60">
    <property type="match status" value="1"/>
</dbReference>
<evidence type="ECO:0000256" key="8">
    <source>
        <dbReference type="ARBA" id="ARBA00022833"/>
    </source>
</evidence>
<dbReference type="InterPro" id="IPR000642">
    <property type="entry name" value="Peptidase_M41"/>
</dbReference>
<dbReference type="GO" id="GO:0005524">
    <property type="term" value="F:ATP binding"/>
    <property type="evidence" value="ECO:0007669"/>
    <property type="project" value="UniProtKB-UniRule"/>
</dbReference>
<keyword evidence="7 14" id="KW-0378">Hydrolase</keyword>
<dbReference type="PANTHER" id="PTHR23076">
    <property type="entry name" value="METALLOPROTEASE M41 FTSH"/>
    <property type="match status" value="1"/>
</dbReference>
<reference evidence="19" key="1">
    <citation type="submission" date="2017-09" db="EMBL/GenBank/DDBJ databases">
        <title>Depth-based differentiation of microbial function through sediment-hosted aquifers and enrichment of novel symbionts in the deep terrestrial subsurface.</title>
        <authorList>
            <person name="Probst A.J."/>
            <person name="Ladd B."/>
            <person name="Jarett J.K."/>
            <person name="Geller-Mcgrath D.E."/>
            <person name="Sieber C.M.K."/>
            <person name="Emerson J.B."/>
            <person name="Anantharaman K."/>
            <person name="Thomas B.C."/>
            <person name="Malmstrom R."/>
            <person name="Stieglmeier M."/>
            <person name="Klingl A."/>
            <person name="Woyke T."/>
            <person name="Ryan C.M."/>
            <person name="Banfield J.F."/>
        </authorList>
    </citation>
    <scope>NUCLEOTIDE SEQUENCE [LARGE SCALE GENOMIC DNA]</scope>
</reference>
<evidence type="ECO:0000256" key="12">
    <source>
        <dbReference type="ARBA" id="ARBA00023136"/>
    </source>
</evidence>
<evidence type="ECO:0000256" key="9">
    <source>
        <dbReference type="ARBA" id="ARBA00022840"/>
    </source>
</evidence>
<feature type="binding site" evidence="14">
    <location>
        <position position="518"/>
    </location>
    <ligand>
        <name>Zn(2+)</name>
        <dbReference type="ChEBI" id="CHEBI:29105"/>
        <note>catalytic</note>
    </ligand>
</feature>
<feature type="compositionally biased region" description="Pro residues" evidence="16">
    <location>
        <begin position="625"/>
        <end position="654"/>
    </location>
</feature>
<comment type="similarity">
    <text evidence="13 14">In the central section; belongs to the AAA ATPase family.</text>
</comment>
<evidence type="ECO:0000256" key="5">
    <source>
        <dbReference type="ARBA" id="ARBA00022723"/>
    </source>
</evidence>
<dbReference type="FunFam" id="1.20.58.760:FF:000001">
    <property type="entry name" value="ATP-dependent zinc metalloprotease FtsH"/>
    <property type="match status" value="1"/>
</dbReference>
<dbReference type="InterPro" id="IPR037219">
    <property type="entry name" value="Peptidase_M41-like"/>
</dbReference>
<dbReference type="Pfam" id="PF01434">
    <property type="entry name" value="Peptidase_M41"/>
    <property type="match status" value="1"/>
</dbReference>
<dbReference type="GO" id="GO:0016887">
    <property type="term" value="F:ATP hydrolysis activity"/>
    <property type="evidence" value="ECO:0007669"/>
    <property type="project" value="UniProtKB-UniRule"/>
</dbReference>
<keyword evidence="8 14" id="KW-0862">Zinc</keyword>
<accession>A0A2M6WZU5</accession>
<dbReference type="InterPro" id="IPR041569">
    <property type="entry name" value="AAA_lid_3"/>
</dbReference>
<feature type="region of interest" description="Disordered" evidence="16">
    <location>
        <begin position="616"/>
        <end position="654"/>
    </location>
</feature>
<dbReference type="InterPro" id="IPR027417">
    <property type="entry name" value="P-loop_NTPase"/>
</dbReference>
<dbReference type="SUPFAM" id="SSF52540">
    <property type="entry name" value="P-loop containing nucleoside triphosphate hydrolases"/>
    <property type="match status" value="1"/>
</dbReference>
<feature type="active site" evidence="14">
    <location>
        <position position="443"/>
    </location>
</feature>
<dbReference type="CDD" id="cd19501">
    <property type="entry name" value="RecA-like_FtsH"/>
    <property type="match status" value="1"/>
</dbReference>
<dbReference type="PROSITE" id="PS00674">
    <property type="entry name" value="AAA"/>
    <property type="match status" value="1"/>
</dbReference>
<dbReference type="GO" id="GO:0005886">
    <property type="term" value="C:plasma membrane"/>
    <property type="evidence" value="ECO:0007669"/>
    <property type="project" value="UniProtKB-SubCell"/>
</dbReference>
<evidence type="ECO:0000259" key="17">
    <source>
        <dbReference type="SMART" id="SM00382"/>
    </source>
</evidence>
<gene>
    <name evidence="14" type="primary">ftsH</name>
    <name evidence="18" type="ORF">COT71_01565</name>
</gene>
<keyword evidence="12 14" id="KW-0472">Membrane</keyword>
<dbReference type="Proteomes" id="UP000230731">
    <property type="component" value="Unassembled WGS sequence"/>
</dbReference>
<keyword evidence="6 14" id="KW-0547">Nucleotide-binding</keyword>
<comment type="caution">
    <text evidence="18">The sequence shown here is derived from an EMBL/GenBank/DDBJ whole genome shotgun (WGS) entry which is preliminary data.</text>
</comment>
<protein>
    <recommendedName>
        <fullName evidence="14">ATP-dependent zinc metalloprotease FtsH</fullName>
        <ecNumber evidence="14">3.4.24.-</ecNumber>
    </recommendedName>
</protein>
<dbReference type="GO" id="GO:0030163">
    <property type="term" value="P:protein catabolic process"/>
    <property type="evidence" value="ECO:0007669"/>
    <property type="project" value="UniProtKB-UniRule"/>
</dbReference>
<dbReference type="Gene3D" id="3.40.50.300">
    <property type="entry name" value="P-loop containing nucleotide triphosphate hydrolases"/>
    <property type="match status" value="1"/>
</dbReference>
<comment type="subcellular location">
    <subcellularLocation>
        <location evidence="14">Cell membrane</location>
        <topology evidence="14">Multi-pass membrane protein</topology>
        <orientation evidence="14">Cytoplasmic side</orientation>
    </subcellularLocation>
    <subcellularLocation>
        <location evidence="1">Membrane</location>
    </subcellularLocation>
</comment>
<evidence type="ECO:0000256" key="14">
    <source>
        <dbReference type="HAMAP-Rule" id="MF_01458"/>
    </source>
</evidence>
<dbReference type="PANTHER" id="PTHR23076:SF97">
    <property type="entry name" value="ATP-DEPENDENT ZINC METALLOPROTEASE YME1L1"/>
    <property type="match status" value="1"/>
</dbReference>
<feature type="transmembrane region" description="Helical" evidence="14">
    <location>
        <begin position="21"/>
        <end position="39"/>
    </location>
</feature>
<dbReference type="InterPro" id="IPR005936">
    <property type="entry name" value="FtsH"/>
</dbReference>
<organism evidence="18 19">
    <name type="scientific">Candidatus Andersenbacteria bacterium CG10_big_fil_rev_8_21_14_0_10_54_11</name>
    <dbReference type="NCBI Taxonomy" id="1974485"/>
    <lineage>
        <taxon>Bacteria</taxon>
        <taxon>Candidatus Anderseniibacteriota</taxon>
    </lineage>
</organism>
<evidence type="ECO:0000256" key="1">
    <source>
        <dbReference type="ARBA" id="ARBA00004370"/>
    </source>
</evidence>
<comment type="similarity">
    <text evidence="2 14">In the C-terminal section; belongs to the peptidase M41 family.</text>
</comment>
<keyword evidence="3 14" id="KW-0645">Protease</keyword>
<sequence length="654" mass="71413">MKLRQIPRGPRRAKDKFLKNIGIGLLLGLAILAVVSLYGQPLTSQEEAGISRVVQEIQRGNVDHIAVEQEDLTVQLKDSSTALLARKESGTSITETLLNLGVTPEQLQNITLTVEAPSGTMFWVSTLLPVLLPFLLLGAFLWFMMRSAQNASSQALGFGQMRSQPVHAEDGKGKKRTTFKDVAGNEEAKNELLEVVEFLKTPKKFQKMGARIPKGVLLIGPPGTGKTLMARAVAGEANVPFFSISGSEFVEMFVGVGASRVRDIFRKVKQHAPAILFVDEMDAVGRHRGAGLGGGHDEREQTLNQILVEMDGFEQNDNVIVLGATNRPDVLDPALLRPGRFDRQVRLDLPDIAERNAILDIHSKAVPRAADVKLRNIAERTPGFSGADLANLVNEAAILAARQDKDQVTQRHLEDSIEKVLLGPEKRSKVFSKEEKRITAYHEAGHAIVAYHMPAMDPVRKISIISRGHAGGYTLKLPEEDRHLHTRTQFRGELATLMGGYTAELITFNELTTGASNDLSKATSLARSIVTDFGMSKLGPMTFGHKEEYVFLGKELHEARNYSEDTAAKIDGAIAGLLTEAQAEAERILRRHHDQLELIAQTLIDKETIGQAEFKALMEGNDAPEQPPAGPAPAPLTPEPQPVPTAPRPVPSPA</sequence>
<feature type="binding site" evidence="14">
    <location>
        <position position="446"/>
    </location>
    <ligand>
        <name>Zn(2+)</name>
        <dbReference type="ChEBI" id="CHEBI:29105"/>
        <note>catalytic</note>
    </ligand>
</feature>
<keyword evidence="10 14" id="KW-1133">Transmembrane helix</keyword>
<dbReference type="GO" id="GO:0004222">
    <property type="term" value="F:metalloendopeptidase activity"/>
    <property type="evidence" value="ECO:0007669"/>
    <property type="project" value="InterPro"/>
</dbReference>
<dbReference type="HAMAP" id="MF_01458">
    <property type="entry name" value="FtsH"/>
    <property type="match status" value="1"/>
</dbReference>
<keyword evidence="9 14" id="KW-0067">ATP-binding</keyword>
<dbReference type="FunFam" id="1.10.8.60:FF:000001">
    <property type="entry name" value="ATP-dependent zinc metalloprotease FtsH"/>
    <property type="match status" value="1"/>
</dbReference>
<name>A0A2M6WZU5_9BACT</name>
<dbReference type="InterPro" id="IPR003960">
    <property type="entry name" value="ATPase_AAA_CS"/>
</dbReference>
<dbReference type="EMBL" id="PEZP01000018">
    <property type="protein sequence ID" value="PIT98288.1"/>
    <property type="molecule type" value="Genomic_DNA"/>
</dbReference>
<dbReference type="EC" id="3.4.24.-" evidence="14"/>
<dbReference type="Gene3D" id="1.20.58.760">
    <property type="entry name" value="Peptidase M41"/>
    <property type="match status" value="1"/>
</dbReference>
<dbReference type="SUPFAM" id="SSF140990">
    <property type="entry name" value="FtsH protease domain-like"/>
    <property type="match status" value="1"/>
</dbReference>
<evidence type="ECO:0000256" key="7">
    <source>
        <dbReference type="ARBA" id="ARBA00022801"/>
    </source>
</evidence>
<proteinExistence type="inferred from homology"/>
<evidence type="ECO:0000256" key="3">
    <source>
        <dbReference type="ARBA" id="ARBA00022670"/>
    </source>
</evidence>
<dbReference type="GO" id="GO:0008270">
    <property type="term" value="F:zinc ion binding"/>
    <property type="evidence" value="ECO:0007669"/>
    <property type="project" value="UniProtKB-UniRule"/>
</dbReference>
<dbReference type="SMART" id="SM00382">
    <property type="entry name" value="AAA"/>
    <property type="match status" value="1"/>
</dbReference>
<feature type="binding site" evidence="14">
    <location>
        <begin position="220"/>
        <end position="227"/>
    </location>
    <ligand>
        <name>ATP</name>
        <dbReference type="ChEBI" id="CHEBI:30616"/>
    </ligand>
</feature>
<evidence type="ECO:0000256" key="4">
    <source>
        <dbReference type="ARBA" id="ARBA00022692"/>
    </source>
</evidence>
<comment type="subunit">
    <text evidence="14">Homohexamer.</text>
</comment>
<comment type="similarity">
    <text evidence="15">Belongs to the AAA ATPase family.</text>
</comment>
<dbReference type="GO" id="GO:0004176">
    <property type="term" value="F:ATP-dependent peptidase activity"/>
    <property type="evidence" value="ECO:0007669"/>
    <property type="project" value="InterPro"/>
</dbReference>
<evidence type="ECO:0000313" key="19">
    <source>
        <dbReference type="Proteomes" id="UP000230731"/>
    </source>
</evidence>
<evidence type="ECO:0000256" key="2">
    <source>
        <dbReference type="ARBA" id="ARBA00010044"/>
    </source>
</evidence>
<dbReference type="Pfam" id="PF17862">
    <property type="entry name" value="AAA_lid_3"/>
    <property type="match status" value="1"/>
</dbReference>
<keyword evidence="11 14" id="KW-0482">Metalloprotease</keyword>
<evidence type="ECO:0000313" key="18">
    <source>
        <dbReference type="EMBL" id="PIT98288.1"/>
    </source>
</evidence>
<keyword evidence="18" id="KW-0132">Cell division</keyword>
<keyword evidence="5 14" id="KW-0479">Metal-binding</keyword>
<dbReference type="GO" id="GO:0006508">
    <property type="term" value="P:proteolysis"/>
    <property type="evidence" value="ECO:0007669"/>
    <property type="project" value="UniProtKB-KW"/>
</dbReference>
<dbReference type="NCBIfam" id="TIGR01241">
    <property type="entry name" value="FtsH_fam"/>
    <property type="match status" value="1"/>
</dbReference>
<keyword evidence="4 14" id="KW-0812">Transmembrane</keyword>
<dbReference type="GO" id="GO:0051301">
    <property type="term" value="P:cell division"/>
    <property type="evidence" value="ECO:0007669"/>
    <property type="project" value="UniProtKB-KW"/>
</dbReference>